<dbReference type="STRING" id="394264.SAMN04488040_2886"/>
<evidence type="ECO:0000313" key="4">
    <source>
        <dbReference type="EMBL" id="SFT03348.1"/>
    </source>
</evidence>
<dbReference type="PANTHER" id="PTHR30055">
    <property type="entry name" value="HTH-TYPE TRANSCRIPTIONAL REGULATOR RUTR"/>
    <property type="match status" value="1"/>
</dbReference>
<dbReference type="Proteomes" id="UP000199239">
    <property type="component" value="Unassembled WGS sequence"/>
</dbReference>
<protein>
    <submittedName>
        <fullName evidence="4">Transcriptional regulator, TetR family</fullName>
    </submittedName>
</protein>
<dbReference type="EMBL" id="FPAJ01000004">
    <property type="protein sequence ID" value="SFT03348.1"/>
    <property type="molecule type" value="Genomic_DNA"/>
</dbReference>
<dbReference type="Pfam" id="PF00440">
    <property type="entry name" value="TetR_N"/>
    <property type="match status" value="1"/>
</dbReference>
<feature type="DNA-binding region" description="H-T-H motif" evidence="2">
    <location>
        <begin position="25"/>
        <end position="44"/>
    </location>
</feature>
<dbReference type="OrthoDB" id="9816431at2"/>
<dbReference type="Gene3D" id="1.10.10.60">
    <property type="entry name" value="Homeodomain-like"/>
    <property type="match status" value="1"/>
</dbReference>
<name>A0A1I6UPK7_9RHOB</name>
<dbReference type="SUPFAM" id="SSF46689">
    <property type="entry name" value="Homeodomain-like"/>
    <property type="match status" value="1"/>
</dbReference>
<dbReference type="InterPro" id="IPR009057">
    <property type="entry name" value="Homeodomain-like_sf"/>
</dbReference>
<keyword evidence="5" id="KW-1185">Reference proteome</keyword>
<dbReference type="AlphaFoldDB" id="A0A1I6UPK7"/>
<dbReference type="PANTHER" id="PTHR30055:SF146">
    <property type="entry name" value="HTH-TYPE TRANSCRIPTIONAL DUAL REGULATOR CECR"/>
    <property type="match status" value="1"/>
</dbReference>
<feature type="domain" description="HTH tetR-type" evidence="3">
    <location>
        <begin position="2"/>
        <end position="62"/>
    </location>
</feature>
<dbReference type="PROSITE" id="PS50977">
    <property type="entry name" value="HTH_TETR_2"/>
    <property type="match status" value="1"/>
</dbReference>
<dbReference type="InterPro" id="IPR023772">
    <property type="entry name" value="DNA-bd_HTH_TetR-type_CS"/>
</dbReference>
<dbReference type="Pfam" id="PF14246">
    <property type="entry name" value="TetR_C_7"/>
    <property type="match status" value="1"/>
</dbReference>
<dbReference type="PRINTS" id="PR00455">
    <property type="entry name" value="HTHTETR"/>
</dbReference>
<reference evidence="5" key="1">
    <citation type="submission" date="2016-10" db="EMBL/GenBank/DDBJ databases">
        <authorList>
            <person name="Varghese N."/>
            <person name="Submissions S."/>
        </authorList>
    </citation>
    <scope>NUCLEOTIDE SEQUENCE [LARGE SCALE GENOMIC DNA]</scope>
    <source>
        <strain evidence="5">DSM 23422</strain>
    </source>
</reference>
<dbReference type="InterPro" id="IPR039536">
    <property type="entry name" value="TetR_C_Proteobacteria"/>
</dbReference>
<evidence type="ECO:0000256" key="2">
    <source>
        <dbReference type="PROSITE-ProRule" id="PRU00335"/>
    </source>
</evidence>
<keyword evidence="1 2" id="KW-0238">DNA-binding</keyword>
<evidence type="ECO:0000256" key="1">
    <source>
        <dbReference type="ARBA" id="ARBA00023125"/>
    </source>
</evidence>
<dbReference type="InterPro" id="IPR050109">
    <property type="entry name" value="HTH-type_TetR-like_transc_reg"/>
</dbReference>
<dbReference type="GO" id="GO:0003700">
    <property type="term" value="F:DNA-binding transcription factor activity"/>
    <property type="evidence" value="ECO:0007669"/>
    <property type="project" value="TreeGrafter"/>
</dbReference>
<proteinExistence type="predicted"/>
<dbReference type="Gene3D" id="1.10.357.10">
    <property type="entry name" value="Tetracycline Repressor, domain 2"/>
    <property type="match status" value="1"/>
</dbReference>
<gene>
    <name evidence="4" type="ORF">SAMN04488040_2886</name>
</gene>
<dbReference type="PROSITE" id="PS01081">
    <property type="entry name" value="HTH_TETR_1"/>
    <property type="match status" value="1"/>
</dbReference>
<organism evidence="4 5">
    <name type="scientific">Sulfitobacter marinus</name>
    <dbReference type="NCBI Taxonomy" id="394264"/>
    <lineage>
        <taxon>Bacteria</taxon>
        <taxon>Pseudomonadati</taxon>
        <taxon>Pseudomonadota</taxon>
        <taxon>Alphaproteobacteria</taxon>
        <taxon>Rhodobacterales</taxon>
        <taxon>Roseobacteraceae</taxon>
        <taxon>Sulfitobacter</taxon>
    </lineage>
</organism>
<evidence type="ECO:0000313" key="5">
    <source>
        <dbReference type="Proteomes" id="UP000199239"/>
    </source>
</evidence>
<evidence type="ECO:0000259" key="3">
    <source>
        <dbReference type="PROSITE" id="PS50977"/>
    </source>
</evidence>
<dbReference type="GO" id="GO:0000976">
    <property type="term" value="F:transcription cis-regulatory region binding"/>
    <property type="evidence" value="ECO:0007669"/>
    <property type="project" value="TreeGrafter"/>
</dbReference>
<sequence length="198" mass="22096">MISAEMRILTAARRLFFERGFSDVSTDLLAREAAVSKATIYRHFENMTDILRRLTELETAGISGTEQPKVETRAELEVALTQFGLRLLNFLNASDTIEFGRVIHEEARKNPDMGQAFFLAAYGKTHETLVRIVQEAADNSLLTLTATPQEISEDLMALFTGSGMKRAMLCVCDAPYDGIDRNVERAVHTIMAVYGTKD</sequence>
<accession>A0A1I6UPK7</accession>
<dbReference type="InterPro" id="IPR001647">
    <property type="entry name" value="HTH_TetR"/>
</dbReference>